<proteinExistence type="predicted"/>
<feature type="signal peptide" evidence="1">
    <location>
        <begin position="1"/>
        <end position="19"/>
    </location>
</feature>
<dbReference type="HOGENOM" id="CLU_874216_0_0_6"/>
<evidence type="ECO:0000256" key="1">
    <source>
        <dbReference type="SAM" id="SignalP"/>
    </source>
</evidence>
<comment type="caution">
    <text evidence="2">The sequence shown here is derived from an EMBL/GenBank/DDBJ whole genome shotgun (WGS) entry which is preliminary data.</text>
</comment>
<dbReference type="SUPFAM" id="SSF52833">
    <property type="entry name" value="Thioredoxin-like"/>
    <property type="match status" value="1"/>
</dbReference>
<dbReference type="STRING" id="632955.GCA_000829675_03131"/>
<keyword evidence="3" id="KW-1185">Reference proteome</keyword>
<organism evidence="2 3">
    <name type="scientific">Acinetobacter rudis CIP 110305</name>
    <dbReference type="NCBI Taxonomy" id="421052"/>
    <lineage>
        <taxon>Bacteria</taxon>
        <taxon>Pseudomonadati</taxon>
        <taxon>Pseudomonadota</taxon>
        <taxon>Gammaproteobacteria</taxon>
        <taxon>Moraxellales</taxon>
        <taxon>Moraxellaceae</taxon>
        <taxon>Acinetobacter</taxon>
    </lineage>
</organism>
<feature type="chain" id="PRO_5004512285" description="Thioredoxin domain-containing protein" evidence="1">
    <location>
        <begin position="20"/>
        <end position="299"/>
    </location>
</feature>
<evidence type="ECO:0000313" key="2">
    <source>
        <dbReference type="EMBL" id="EPF74627.1"/>
    </source>
</evidence>
<dbReference type="InterPro" id="IPR036249">
    <property type="entry name" value="Thioredoxin-like_sf"/>
</dbReference>
<evidence type="ECO:0000313" key="3">
    <source>
        <dbReference type="Proteomes" id="UP000014568"/>
    </source>
</evidence>
<name>S3N486_9GAMM</name>
<sequence length="299" mass="34727">MKKNILITLLFLFTYQAYANVSDSFNRMYNLQLTSLDSINQNQFKKQLQMIYQQELADIIANKKFKNLSGIQLRELLRATDMVNFHLSDEQYIVAMKIVFDELVQRNSTKPMDYRLYYTALVAARQFDQARQFAQNHPNISLQSLPRIKFDTDLNLDQPAILKLNPDMTMSVQNINLDLSKQVIIVASTGCGVSLRARDAIFKNKQIKGLLKPYTTWLEPQTGFLSAESIQEWSKDIDHQAELVVVYDQSKFPQLGDWTMPTFYFLKNGKVVYQFSGWSEQGKWQELQKGFEKINLSSE</sequence>
<gene>
    <name evidence="2" type="ORF">F945_01394</name>
</gene>
<evidence type="ECO:0008006" key="4">
    <source>
        <dbReference type="Google" id="ProtNLM"/>
    </source>
</evidence>
<dbReference type="AlphaFoldDB" id="S3N486"/>
<dbReference type="Proteomes" id="UP000014568">
    <property type="component" value="Unassembled WGS sequence"/>
</dbReference>
<reference evidence="2 3" key="1">
    <citation type="submission" date="2013-06" db="EMBL/GenBank/DDBJ databases">
        <title>The Genome Sequence of Acinetobacter rudis CIP 110305.</title>
        <authorList>
            <consortium name="The Broad Institute Genome Sequencing Platform"/>
            <consortium name="The Broad Institute Genome Sequencing Center for Infectious Disease"/>
            <person name="Cerqueira G."/>
            <person name="Feldgarden M."/>
            <person name="Courvalin P."/>
            <person name="Perichon B."/>
            <person name="Grillot-Courvalin C."/>
            <person name="Clermont D."/>
            <person name="Rocha E."/>
            <person name="Yoon E.-J."/>
            <person name="Nemec A."/>
            <person name="Young S.K."/>
            <person name="Zeng Q."/>
            <person name="Gargeya S."/>
            <person name="Fitzgerald M."/>
            <person name="Abouelleil A."/>
            <person name="Alvarado L."/>
            <person name="Berlin A.M."/>
            <person name="Chapman S.B."/>
            <person name="Dewar J."/>
            <person name="Goldberg J."/>
            <person name="Griggs A."/>
            <person name="Gujja S."/>
            <person name="Hansen M."/>
            <person name="Howarth C."/>
            <person name="Imamovic A."/>
            <person name="Larimer J."/>
            <person name="McCowan C."/>
            <person name="Murphy C."/>
            <person name="Pearson M."/>
            <person name="Priest M."/>
            <person name="Roberts A."/>
            <person name="Saif S."/>
            <person name="Shea T."/>
            <person name="Sykes S."/>
            <person name="Wortman J."/>
            <person name="Nusbaum C."/>
            <person name="Birren B."/>
        </authorList>
    </citation>
    <scope>NUCLEOTIDE SEQUENCE [LARGE SCALE GENOMIC DNA]</scope>
    <source>
        <strain evidence="2 3">CIP 110305</strain>
    </source>
</reference>
<dbReference type="EMBL" id="ATGI01000017">
    <property type="protein sequence ID" value="EPF74627.1"/>
    <property type="molecule type" value="Genomic_DNA"/>
</dbReference>
<dbReference type="OrthoDB" id="6053168at2"/>
<accession>S3N486</accession>
<protein>
    <recommendedName>
        <fullName evidence="4">Thioredoxin domain-containing protein</fullName>
    </recommendedName>
</protein>
<dbReference type="eggNOG" id="ENOG502ZY0N">
    <property type="taxonomic scope" value="Bacteria"/>
</dbReference>
<keyword evidence="1" id="KW-0732">Signal</keyword>
<dbReference type="PATRIC" id="fig|421052.3.peg.1357"/>